<dbReference type="Proteomes" id="UP000812287">
    <property type="component" value="Unassembled WGS sequence"/>
</dbReference>
<evidence type="ECO:0000256" key="1">
    <source>
        <dbReference type="SAM" id="MobiDB-lite"/>
    </source>
</evidence>
<keyword evidence="3" id="KW-1185">Reference proteome</keyword>
<dbReference type="EMBL" id="MU250574">
    <property type="protein sequence ID" value="KAG7440236.1"/>
    <property type="molecule type" value="Genomic_DNA"/>
</dbReference>
<dbReference type="GeneID" id="66101920"/>
<sequence length="264" mass="29448">MPVLTGIPIRVLRVKVLVGVHLDEEEEVAVVAMSGTESADMMGAKIVMRIGGLDFLSDQQRYLAGTLLGDKILYTFGKLWSGKHTRCSVLLPYREDIAVFNCRDFGVFLAWILPPTSDPRVPSRYHGKLAPPPSNVLPPTIKNGDPGVESWKTSPRWSCQKVHHMRSEAADTAWKDRSAHSHNNLKDQRGCTDRGGRPGPGRNRRSELVDPVFRDYEDKESPPLGEARRRVYSTCLECVLNAFGCNHEGFRSRCSIGETLCTSQ</sequence>
<comment type="caution">
    <text evidence="2">The sequence shown here is derived from an EMBL/GenBank/DDBJ whole genome shotgun (WGS) entry which is preliminary data.</text>
</comment>
<reference evidence="2" key="1">
    <citation type="submission" date="2020-11" db="EMBL/GenBank/DDBJ databases">
        <title>Adaptations for nitrogen fixation in a non-lichenized fungal sporocarp promotes dispersal by wood-feeding termites.</title>
        <authorList>
            <consortium name="DOE Joint Genome Institute"/>
            <person name="Koch R.A."/>
            <person name="Yoon G."/>
            <person name="Arayal U."/>
            <person name="Lail K."/>
            <person name="Amirebrahimi M."/>
            <person name="Labutti K."/>
            <person name="Lipzen A."/>
            <person name="Riley R."/>
            <person name="Barry K."/>
            <person name="Henrissat B."/>
            <person name="Grigoriev I.V."/>
            <person name="Herr J.R."/>
            <person name="Aime M.C."/>
        </authorList>
    </citation>
    <scope>NUCLEOTIDE SEQUENCE</scope>
    <source>
        <strain evidence="2">MCA 3950</strain>
    </source>
</reference>
<feature type="compositionally biased region" description="Basic and acidic residues" evidence="1">
    <location>
        <begin position="170"/>
        <end position="196"/>
    </location>
</feature>
<evidence type="ECO:0000313" key="2">
    <source>
        <dbReference type="EMBL" id="KAG7440236.1"/>
    </source>
</evidence>
<proteinExistence type="predicted"/>
<dbReference type="RefSeq" id="XP_043033736.1">
    <property type="nucleotide sequence ID" value="XM_043179626.1"/>
</dbReference>
<dbReference type="AlphaFoldDB" id="A0A9P7VFY6"/>
<accession>A0A9P7VFY6</accession>
<organism evidence="2 3">
    <name type="scientific">Guyanagaster necrorhizus</name>
    <dbReference type="NCBI Taxonomy" id="856835"/>
    <lineage>
        <taxon>Eukaryota</taxon>
        <taxon>Fungi</taxon>
        <taxon>Dikarya</taxon>
        <taxon>Basidiomycota</taxon>
        <taxon>Agaricomycotina</taxon>
        <taxon>Agaricomycetes</taxon>
        <taxon>Agaricomycetidae</taxon>
        <taxon>Agaricales</taxon>
        <taxon>Marasmiineae</taxon>
        <taxon>Physalacriaceae</taxon>
        <taxon>Guyanagaster</taxon>
    </lineage>
</organism>
<protein>
    <submittedName>
        <fullName evidence="2">Uncharacterized protein</fullName>
    </submittedName>
</protein>
<gene>
    <name evidence="2" type="ORF">BT62DRAFT_1080981</name>
</gene>
<feature type="region of interest" description="Disordered" evidence="1">
    <location>
        <begin position="170"/>
        <end position="222"/>
    </location>
</feature>
<name>A0A9P7VFY6_9AGAR</name>
<evidence type="ECO:0000313" key="3">
    <source>
        <dbReference type="Proteomes" id="UP000812287"/>
    </source>
</evidence>
<feature type="compositionally biased region" description="Basic and acidic residues" evidence="1">
    <location>
        <begin position="204"/>
        <end position="222"/>
    </location>
</feature>